<dbReference type="PANTHER" id="PTHR24028">
    <property type="entry name" value="CADHERIN-87A"/>
    <property type="match status" value="1"/>
</dbReference>
<accession>A0A4Z2CZZ1</accession>
<keyword evidence="8 11" id="KW-0472">Membrane</keyword>
<proteinExistence type="predicted"/>
<dbReference type="AlphaFoldDB" id="A0A4Z2CZZ1"/>
<keyword evidence="9" id="KW-0325">Glycoprotein</keyword>
<evidence type="ECO:0000256" key="2">
    <source>
        <dbReference type="ARBA" id="ARBA00022475"/>
    </source>
</evidence>
<keyword evidence="3 11" id="KW-0812">Transmembrane</keyword>
<evidence type="ECO:0000256" key="7">
    <source>
        <dbReference type="ARBA" id="ARBA00022989"/>
    </source>
</evidence>
<dbReference type="InterPro" id="IPR002126">
    <property type="entry name" value="Cadherin-like_dom"/>
</dbReference>
<feature type="domain" description="Cadherin" evidence="12">
    <location>
        <begin position="490"/>
        <end position="621"/>
    </location>
</feature>
<dbReference type="Proteomes" id="UP000311919">
    <property type="component" value="Unassembled WGS sequence"/>
</dbReference>
<dbReference type="CDD" id="cd11304">
    <property type="entry name" value="Cadherin_repeat"/>
    <property type="match status" value="4"/>
</dbReference>
<dbReference type="GO" id="GO:0005509">
    <property type="term" value="F:calcium ion binding"/>
    <property type="evidence" value="ECO:0007669"/>
    <property type="project" value="UniProtKB-UniRule"/>
</dbReference>
<evidence type="ECO:0000256" key="8">
    <source>
        <dbReference type="ARBA" id="ARBA00023136"/>
    </source>
</evidence>
<sequence>MFKLQIIFTSFIHSDYQANKLYLLTSLFFTLSKIRLGYSYILIFIIMCDIWLATSKEILITNNTDTTKFSSSEGRQLFERLVIRSAPIVYGNTQSTTVLNPITFNVNENTPTGTIIGYIPELVYPTPLENVKFTLPHNTFFGIDHKGGLLVIGELDRDDNPYLCIEPGYPQQCIWSSFAITTDGQYIGLRITVNDLNDNIPKWPQPFIVINVQEEVKTKQNFELPLAIDPDYGINSIQEYRLKTESVESKYFKLVVEKNRFKNVSLYDFHLILSVIEPLDRERQALYNLNLLAIDGNKPYHTGTLKITIHITDENDHAPIFSSQMYQAVISEDLEIGSVIYLTENNQTLNDINRLDILSDDSTSKHHTKNQLCATDPDEGLNGEIEYHYAASTPTSILESFELDKNTGLLYIARALNYDIGPNEWNFHVIASDKGRPARSSTTTVQIRLNDANTHAPTIKSRIQLSENYKQHLSRLNINITLNNNNILHIPENAPHTNDALVVLTVSDQDTGLGGSFECELKPPDITTFAKSSILPNAPSYNDHNDYILKRPITDQFRLNFTGKLPKWKIYSIYATTTFDRELEPTRLLHIICADEGTPKMTSTFTLTVIIEDENDNAPEFTEKQYTIHSLQLIYFNNFIS</sequence>
<dbReference type="PRINTS" id="PR00205">
    <property type="entry name" value="CADHERIN"/>
</dbReference>
<dbReference type="OrthoDB" id="6252479at2759"/>
<dbReference type="EMBL" id="SKCS01000387">
    <property type="protein sequence ID" value="TNN09822.1"/>
    <property type="molecule type" value="Genomic_DNA"/>
</dbReference>
<keyword evidence="2" id="KW-1003">Cell membrane</keyword>
<keyword evidence="14" id="KW-1185">Reference proteome</keyword>
<dbReference type="InterPro" id="IPR015919">
    <property type="entry name" value="Cadherin-like_sf"/>
</dbReference>
<dbReference type="FunFam" id="2.60.40.60:FF:000007">
    <property type="entry name" value="Protocadherin alpha 2"/>
    <property type="match status" value="1"/>
</dbReference>
<evidence type="ECO:0000313" key="13">
    <source>
        <dbReference type="EMBL" id="TNN09822.1"/>
    </source>
</evidence>
<dbReference type="InterPro" id="IPR020894">
    <property type="entry name" value="Cadherin_CS"/>
</dbReference>
<feature type="domain" description="Cadherin" evidence="12">
    <location>
        <begin position="204"/>
        <end position="321"/>
    </location>
</feature>
<organism evidence="13 14">
    <name type="scientific">Schistosoma japonicum</name>
    <name type="common">Blood fluke</name>
    <dbReference type="NCBI Taxonomy" id="6182"/>
    <lineage>
        <taxon>Eukaryota</taxon>
        <taxon>Metazoa</taxon>
        <taxon>Spiralia</taxon>
        <taxon>Lophotrochozoa</taxon>
        <taxon>Platyhelminthes</taxon>
        <taxon>Trematoda</taxon>
        <taxon>Digenea</taxon>
        <taxon>Strigeidida</taxon>
        <taxon>Schistosomatoidea</taxon>
        <taxon>Schistosomatidae</taxon>
        <taxon>Schistosoma</taxon>
    </lineage>
</organism>
<feature type="domain" description="Cadherin" evidence="12">
    <location>
        <begin position="322"/>
        <end position="459"/>
    </location>
</feature>
<dbReference type="Gene3D" id="2.60.40.60">
    <property type="entry name" value="Cadherins"/>
    <property type="match status" value="4"/>
</dbReference>
<keyword evidence="5" id="KW-0677">Repeat</keyword>
<evidence type="ECO:0000313" key="14">
    <source>
        <dbReference type="Proteomes" id="UP000311919"/>
    </source>
</evidence>
<dbReference type="Pfam" id="PF00028">
    <property type="entry name" value="Cadherin"/>
    <property type="match status" value="2"/>
</dbReference>
<keyword evidence="4" id="KW-0732">Signal</keyword>
<evidence type="ECO:0000259" key="12">
    <source>
        <dbReference type="PROSITE" id="PS50268"/>
    </source>
</evidence>
<dbReference type="PROSITE" id="PS50268">
    <property type="entry name" value="CADHERIN_2"/>
    <property type="match status" value="3"/>
</dbReference>
<evidence type="ECO:0000256" key="6">
    <source>
        <dbReference type="ARBA" id="ARBA00022837"/>
    </source>
</evidence>
<keyword evidence="7 11" id="KW-1133">Transmembrane helix</keyword>
<evidence type="ECO:0000256" key="5">
    <source>
        <dbReference type="ARBA" id="ARBA00022737"/>
    </source>
</evidence>
<evidence type="ECO:0000256" key="1">
    <source>
        <dbReference type="ARBA" id="ARBA00004251"/>
    </source>
</evidence>
<dbReference type="SMART" id="SM00112">
    <property type="entry name" value="CA"/>
    <property type="match status" value="3"/>
</dbReference>
<protein>
    <submittedName>
        <fullName evidence="13">Protocadherin-1 isoform 2</fullName>
    </submittedName>
</protein>
<gene>
    <name evidence="13" type="ORF">EWB00_005921</name>
</gene>
<dbReference type="PANTHER" id="PTHR24028:SF146">
    <property type="entry name" value="CADHERIN 96CB, ISOFORM D-RELATED"/>
    <property type="match status" value="1"/>
</dbReference>
<name>A0A4Z2CZZ1_SCHJA</name>
<evidence type="ECO:0000256" key="9">
    <source>
        <dbReference type="ARBA" id="ARBA00023180"/>
    </source>
</evidence>
<evidence type="ECO:0000256" key="4">
    <source>
        <dbReference type="ARBA" id="ARBA00022729"/>
    </source>
</evidence>
<reference evidence="13 14" key="1">
    <citation type="submission" date="2019-03" db="EMBL/GenBank/DDBJ databases">
        <title>An improved genome assembly of the fluke Schistosoma japonicum.</title>
        <authorList>
            <person name="Hu W."/>
            <person name="Luo F."/>
            <person name="Yin M."/>
            <person name="Mo X."/>
            <person name="Sun C."/>
            <person name="Wu Q."/>
            <person name="Zhu B."/>
            <person name="Xiang M."/>
            <person name="Wang J."/>
            <person name="Wang Y."/>
            <person name="Zhang T."/>
            <person name="Xu B."/>
            <person name="Zheng H."/>
            <person name="Feng Z."/>
        </authorList>
    </citation>
    <scope>NUCLEOTIDE SEQUENCE [LARGE SCALE GENOMIC DNA]</scope>
    <source>
        <strain evidence="13">HuSjv2</strain>
        <tissue evidence="13">Worms</tissue>
    </source>
</reference>
<dbReference type="GO" id="GO:0007156">
    <property type="term" value="P:homophilic cell adhesion via plasma membrane adhesion molecules"/>
    <property type="evidence" value="ECO:0007669"/>
    <property type="project" value="InterPro"/>
</dbReference>
<evidence type="ECO:0000256" key="10">
    <source>
        <dbReference type="PROSITE-ProRule" id="PRU00043"/>
    </source>
</evidence>
<comment type="subcellular location">
    <subcellularLocation>
        <location evidence="1">Cell membrane</location>
        <topology evidence="1">Single-pass type I membrane protein</topology>
    </subcellularLocation>
</comment>
<keyword evidence="6 10" id="KW-0106">Calcium</keyword>
<dbReference type="SUPFAM" id="SSF49313">
    <property type="entry name" value="Cadherin-like"/>
    <property type="match status" value="3"/>
</dbReference>
<evidence type="ECO:0000256" key="3">
    <source>
        <dbReference type="ARBA" id="ARBA00022692"/>
    </source>
</evidence>
<comment type="caution">
    <text evidence="13">The sequence shown here is derived from an EMBL/GenBank/DDBJ whole genome shotgun (WGS) entry which is preliminary data.</text>
</comment>
<feature type="transmembrane region" description="Helical" evidence="11">
    <location>
        <begin position="21"/>
        <end position="47"/>
    </location>
</feature>
<dbReference type="InterPro" id="IPR050174">
    <property type="entry name" value="Protocadherin/Cadherin-CA"/>
</dbReference>
<dbReference type="PROSITE" id="PS00232">
    <property type="entry name" value="CADHERIN_1"/>
    <property type="match status" value="3"/>
</dbReference>
<evidence type="ECO:0000256" key="11">
    <source>
        <dbReference type="SAM" id="Phobius"/>
    </source>
</evidence>
<dbReference type="GO" id="GO:0005886">
    <property type="term" value="C:plasma membrane"/>
    <property type="evidence" value="ECO:0007669"/>
    <property type="project" value="UniProtKB-SubCell"/>
</dbReference>